<evidence type="ECO:0000259" key="11">
    <source>
        <dbReference type="PROSITE" id="PS50192"/>
    </source>
</evidence>
<dbReference type="OrthoDB" id="10251371at2759"/>
<gene>
    <name evidence="12" type="ORF">EHS25_007454</name>
</gene>
<evidence type="ECO:0000256" key="4">
    <source>
        <dbReference type="ARBA" id="ARBA00022692"/>
    </source>
</evidence>
<comment type="similarity">
    <text evidence="2">Belongs to the syntaxin family.</text>
</comment>
<dbReference type="InterPro" id="IPR045242">
    <property type="entry name" value="Syntaxin"/>
</dbReference>
<evidence type="ECO:0000313" key="13">
    <source>
        <dbReference type="Proteomes" id="UP000279259"/>
    </source>
</evidence>
<dbReference type="GO" id="GO:0000139">
    <property type="term" value="C:Golgi membrane"/>
    <property type="evidence" value="ECO:0007669"/>
    <property type="project" value="UniProtKB-SubCell"/>
</dbReference>
<dbReference type="GO" id="GO:0006906">
    <property type="term" value="P:vesicle fusion"/>
    <property type="evidence" value="ECO:0007669"/>
    <property type="project" value="TreeGrafter"/>
</dbReference>
<reference evidence="12 13" key="1">
    <citation type="submission" date="2018-11" db="EMBL/GenBank/DDBJ databases">
        <title>Genome sequence of Saitozyma podzolica DSM 27192.</title>
        <authorList>
            <person name="Aliyu H."/>
            <person name="Gorte O."/>
            <person name="Ochsenreither K."/>
        </authorList>
    </citation>
    <scope>NUCLEOTIDE SEQUENCE [LARGE SCALE GENOMIC DNA]</scope>
    <source>
        <strain evidence="12 13">DSM 27192</strain>
    </source>
</reference>
<dbReference type="CDD" id="cd15845">
    <property type="entry name" value="SNARE_syntaxin16"/>
    <property type="match status" value="1"/>
</dbReference>
<evidence type="ECO:0000256" key="3">
    <source>
        <dbReference type="ARBA" id="ARBA00022448"/>
    </source>
</evidence>
<proteinExistence type="inferred from homology"/>
<dbReference type="Proteomes" id="UP000279259">
    <property type="component" value="Unassembled WGS sequence"/>
</dbReference>
<keyword evidence="5" id="KW-0653">Protein transport</keyword>
<evidence type="ECO:0000256" key="8">
    <source>
        <dbReference type="ARBA" id="ARBA00023054"/>
    </source>
</evidence>
<evidence type="ECO:0000256" key="5">
    <source>
        <dbReference type="ARBA" id="ARBA00022927"/>
    </source>
</evidence>
<keyword evidence="13" id="KW-1185">Reference proteome</keyword>
<dbReference type="PANTHER" id="PTHR19957:SF83">
    <property type="entry name" value="SYNTAXIN-16"/>
    <property type="match status" value="1"/>
</dbReference>
<dbReference type="STRING" id="1890683.A0A427YPT6"/>
<dbReference type="InterPro" id="IPR010989">
    <property type="entry name" value="SNARE"/>
</dbReference>
<evidence type="ECO:0000256" key="9">
    <source>
        <dbReference type="ARBA" id="ARBA00023136"/>
    </source>
</evidence>
<keyword evidence="9" id="KW-0472">Membrane</keyword>
<keyword evidence="3" id="KW-0813">Transport</keyword>
<organism evidence="12 13">
    <name type="scientific">Saitozyma podzolica</name>
    <dbReference type="NCBI Taxonomy" id="1890683"/>
    <lineage>
        <taxon>Eukaryota</taxon>
        <taxon>Fungi</taxon>
        <taxon>Dikarya</taxon>
        <taxon>Basidiomycota</taxon>
        <taxon>Agaricomycotina</taxon>
        <taxon>Tremellomycetes</taxon>
        <taxon>Tremellales</taxon>
        <taxon>Trimorphomycetaceae</taxon>
        <taxon>Saitozyma</taxon>
    </lineage>
</organism>
<dbReference type="AlphaFoldDB" id="A0A427YPT6"/>
<dbReference type="PROSITE" id="PS50192">
    <property type="entry name" value="T_SNARE"/>
    <property type="match status" value="1"/>
</dbReference>
<dbReference type="PROSITE" id="PS00914">
    <property type="entry name" value="SYNTAXIN"/>
    <property type="match status" value="1"/>
</dbReference>
<keyword evidence="8" id="KW-0175">Coiled coil</keyword>
<evidence type="ECO:0000256" key="2">
    <source>
        <dbReference type="ARBA" id="ARBA00009063"/>
    </source>
</evidence>
<dbReference type="SMART" id="SM00397">
    <property type="entry name" value="t_SNARE"/>
    <property type="match status" value="1"/>
</dbReference>
<evidence type="ECO:0000256" key="1">
    <source>
        <dbReference type="ARBA" id="ARBA00004409"/>
    </source>
</evidence>
<evidence type="ECO:0000256" key="6">
    <source>
        <dbReference type="ARBA" id="ARBA00022989"/>
    </source>
</evidence>
<dbReference type="InterPro" id="IPR000727">
    <property type="entry name" value="T_SNARE_dom"/>
</dbReference>
<dbReference type="EMBL" id="RSCD01000004">
    <property type="protein sequence ID" value="RSH93101.1"/>
    <property type="molecule type" value="Genomic_DNA"/>
</dbReference>
<keyword evidence="7" id="KW-0333">Golgi apparatus</keyword>
<dbReference type="GO" id="GO:0031201">
    <property type="term" value="C:SNARE complex"/>
    <property type="evidence" value="ECO:0007669"/>
    <property type="project" value="TreeGrafter"/>
</dbReference>
<dbReference type="GO" id="GO:0005484">
    <property type="term" value="F:SNAP receptor activity"/>
    <property type="evidence" value="ECO:0007669"/>
    <property type="project" value="InterPro"/>
</dbReference>
<sequence length="308" mass="33753">MSFRPTSPPSASSPSYPSIHNSLAGPSSYALSPSGSSAAQQAQPITRSRTLFYLSVRDSSVTTTFDRRRSRSRGHVQYGDTVDVADDEQEGLIGGRDGEVGLDMKGLPPKWVDVSDEVEEILGRVQPKSKSHVAGLEKLHAKHVLPGFTDRTAEEREIERQTADITRRGLAQKVQELSGQFRKKQRVYMQKLQGHAIKNKDLLAASGAITLRGPESFDELEEDEQASKSQLQSQTQTQSAVAVDLDLSARTAEISQIASSISELAELFRDLGNLVVEQGTVLDSVEYNVMTTARELKGAEEELKVAKR</sequence>
<feature type="region of interest" description="Disordered" evidence="10">
    <location>
        <begin position="1"/>
        <end position="43"/>
    </location>
</feature>
<dbReference type="GO" id="GO:0006886">
    <property type="term" value="P:intracellular protein transport"/>
    <property type="evidence" value="ECO:0007669"/>
    <property type="project" value="InterPro"/>
</dbReference>
<dbReference type="GO" id="GO:0000149">
    <property type="term" value="F:SNARE binding"/>
    <property type="evidence" value="ECO:0007669"/>
    <property type="project" value="TreeGrafter"/>
</dbReference>
<comment type="caution">
    <text evidence="12">The sequence shown here is derived from an EMBL/GenBank/DDBJ whole genome shotgun (WGS) entry which is preliminary data.</text>
</comment>
<keyword evidence="4" id="KW-0812">Transmembrane</keyword>
<feature type="domain" description="T-SNARE coiled-coil homology" evidence="11">
    <location>
        <begin position="244"/>
        <end position="306"/>
    </location>
</feature>
<dbReference type="PANTHER" id="PTHR19957">
    <property type="entry name" value="SYNTAXIN"/>
    <property type="match status" value="1"/>
</dbReference>
<name>A0A427YPT6_9TREE</name>
<protein>
    <recommendedName>
        <fullName evidence="11">t-SNARE coiled-coil homology domain-containing protein</fullName>
    </recommendedName>
</protein>
<evidence type="ECO:0000313" key="12">
    <source>
        <dbReference type="EMBL" id="RSH93101.1"/>
    </source>
</evidence>
<dbReference type="InterPro" id="IPR006012">
    <property type="entry name" value="Syntaxin/epimorphin_CS"/>
</dbReference>
<accession>A0A427YPT6</accession>
<comment type="subcellular location">
    <subcellularLocation>
        <location evidence="1">Golgi apparatus membrane</location>
        <topology evidence="1">Single-pass type IV membrane protein</topology>
    </subcellularLocation>
</comment>
<evidence type="ECO:0000256" key="7">
    <source>
        <dbReference type="ARBA" id="ARBA00023034"/>
    </source>
</evidence>
<dbReference type="SUPFAM" id="SSF47661">
    <property type="entry name" value="t-snare proteins"/>
    <property type="match status" value="1"/>
</dbReference>
<keyword evidence="6" id="KW-1133">Transmembrane helix</keyword>
<evidence type="ECO:0000256" key="10">
    <source>
        <dbReference type="SAM" id="MobiDB-lite"/>
    </source>
</evidence>
<dbReference type="GO" id="GO:0048278">
    <property type="term" value="P:vesicle docking"/>
    <property type="evidence" value="ECO:0007669"/>
    <property type="project" value="TreeGrafter"/>
</dbReference>
<dbReference type="Gene3D" id="1.20.58.70">
    <property type="match status" value="1"/>
</dbReference>